<gene>
    <name evidence="1" type="ordered locus">Metme_1299</name>
</gene>
<accession>F9ZXB5</accession>
<proteinExistence type="predicted"/>
<protein>
    <submittedName>
        <fullName evidence="1">Uncharacterized protein</fullName>
    </submittedName>
</protein>
<keyword evidence="2" id="KW-1185">Reference proteome</keyword>
<dbReference type="Proteomes" id="UP000008888">
    <property type="component" value="Chromosome"/>
</dbReference>
<dbReference type="EMBL" id="CP002738">
    <property type="protein sequence ID" value="AEF99725.1"/>
    <property type="molecule type" value="Genomic_DNA"/>
</dbReference>
<name>F9ZXB5_METMM</name>
<organism evidence="1 2">
    <name type="scientific">Methylomonas methanica (strain DSM 25384 / MC09)</name>
    <dbReference type="NCBI Taxonomy" id="857087"/>
    <lineage>
        <taxon>Bacteria</taxon>
        <taxon>Pseudomonadati</taxon>
        <taxon>Pseudomonadota</taxon>
        <taxon>Gammaproteobacteria</taxon>
        <taxon>Methylococcales</taxon>
        <taxon>Methylococcaceae</taxon>
        <taxon>Methylomonas</taxon>
    </lineage>
</organism>
<reference evidence="2" key="3">
    <citation type="submission" date="2011-05" db="EMBL/GenBank/DDBJ databases">
        <title>Complete sequence of Methylomonas methanica MC09.</title>
        <authorList>
            <consortium name="US DOE Joint Genome Institute"/>
            <person name="Lucas S."/>
            <person name="Han J."/>
            <person name="Lapidus A."/>
            <person name="Cheng J.-F."/>
            <person name="Goodwin L."/>
            <person name="Pitluck S."/>
            <person name="Peters L."/>
            <person name="Mikhailova N."/>
            <person name="Teshima H."/>
            <person name="Han C."/>
            <person name="Tapia R."/>
            <person name="Land M."/>
            <person name="Hauser L."/>
            <person name="Kyrpides N."/>
            <person name="Ivanova N."/>
            <person name="Pagani I."/>
            <person name="Stein L."/>
            <person name="Woyke T."/>
        </authorList>
    </citation>
    <scope>NUCLEOTIDE SEQUENCE [LARGE SCALE GENOMIC DNA]</scope>
    <source>
        <strain evidence="2">MC09</strain>
    </source>
</reference>
<sequence>MPLKTAGNSNPLIDRVKSEQQFNGRGVPVRYLLGFKADSNDSFVHKCRPAV</sequence>
<evidence type="ECO:0000313" key="1">
    <source>
        <dbReference type="EMBL" id="AEF99725.1"/>
    </source>
</evidence>
<dbReference type="HOGENOM" id="CLU_3100707_0_0_6"/>
<reference evidence="1 2" key="1">
    <citation type="journal article" date="2011" name="J. Bacteriol.">
        <title>Complete Genome Sequence of the Aerobic Marine Methanotroph Methylomonas methanica MC09.</title>
        <authorList>
            <person name="Boden R."/>
            <person name="Cunliffe M."/>
            <person name="Scanlan J."/>
            <person name="Moussard H."/>
            <person name="Kits K.D."/>
            <person name="Klotz M.G."/>
            <person name="Jetten M.S."/>
            <person name="Vuilleumier S."/>
            <person name="Han J."/>
            <person name="Peters L."/>
            <person name="Mikhailova N."/>
            <person name="Teshima H."/>
            <person name="Tapia R."/>
            <person name="Kyrpides N."/>
            <person name="Ivanova N."/>
            <person name="Pagani I."/>
            <person name="Cheng J.F."/>
            <person name="Goodwin L."/>
            <person name="Han C."/>
            <person name="Hauser L."/>
            <person name="Land M.L."/>
            <person name="Lapidus A."/>
            <person name="Lucas S."/>
            <person name="Pitluck S."/>
            <person name="Woyke T."/>
            <person name="Stein L."/>
            <person name="Murrell J.C."/>
        </authorList>
    </citation>
    <scope>NUCLEOTIDE SEQUENCE [LARGE SCALE GENOMIC DNA]</scope>
    <source>
        <strain evidence="1 2">MC09</strain>
    </source>
</reference>
<dbReference type="KEGG" id="mmt:Metme_1299"/>
<evidence type="ECO:0000313" key="2">
    <source>
        <dbReference type="Proteomes" id="UP000008888"/>
    </source>
</evidence>
<dbReference type="AlphaFoldDB" id="F9ZXB5"/>
<reference key="2">
    <citation type="submission" date="2011-05" db="EMBL/GenBank/DDBJ databases">
        <title>Complete genome sequence of the aerobic marine methanotroph Methylomonas methanica MC09.</title>
        <authorList>
            <person name="Boden R."/>
            <person name="Cunliffe M."/>
            <person name="Scanlan J."/>
            <person name="Moussard H."/>
            <person name="Kits K.D."/>
            <person name="Klotz M."/>
            <person name="Jetten M."/>
            <person name="Vuilleumier S."/>
            <person name="Han J."/>
            <person name="Peters L."/>
            <person name="Mikhailova N."/>
            <person name="Teshima H."/>
            <person name="Tapia R."/>
            <person name="Kyrpides N."/>
            <person name="Ivanova N."/>
            <person name="Pagani I."/>
            <person name="Cheng J.-F."/>
            <person name="Goodwin L."/>
            <person name="Han C."/>
            <person name="Hauser L."/>
            <person name="Land M."/>
            <person name="Lapidus A."/>
            <person name="Lucas S."/>
            <person name="Pitluck S."/>
            <person name="Woyke T."/>
            <person name="Stein L.Y."/>
            <person name="Murrell C."/>
        </authorList>
    </citation>
    <scope>NUCLEOTIDE SEQUENCE</scope>
    <source>
        <strain>MC09</strain>
    </source>
</reference>